<accession>A0A3P7N9M5</accession>
<dbReference type="AlphaFoldDB" id="A0A3P7N9M5"/>
<keyword evidence="2" id="KW-1185">Reference proteome</keyword>
<dbReference type="EMBL" id="UYRU01094599">
    <property type="protein sequence ID" value="VDN39115.1"/>
    <property type="molecule type" value="Genomic_DNA"/>
</dbReference>
<protein>
    <submittedName>
        <fullName evidence="1">Uncharacterized protein</fullName>
    </submittedName>
</protein>
<evidence type="ECO:0000313" key="2">
    <source>
        <dbReference type="Proteomes" id="UP000281553"/>
    </source>
</evidence>
<gene>
    <name evidence="1" type="ORF">DILT_LOCUS17767</name>
</gene>
<reference evidence="1 2" key="1">
    <citation type="submission" date="2018-11" db="EMBL/GenBank/DDBJ databases">
        <authorList>
            <consortium name="Pathogen Informatics"/>
        </authorList>
    </citation>
    <scope>NUCLEOTIDE SEQUENCE [LARGE SCALE GENOMIC DNA]</scope>
</reference>
<dbReference type="OrthoDB" id="1906282at2759"/>
<proteinExistence type="predicted"/>
<name>A0A3P7N9M5_DIBLA</name>
<organism evidence="1 2">
    <name type="scientific">Dibothriocephalus latus</name>
    <name type="common">Fish tapeworm</name>
    <name type="synonym">Diphyllobothrium latum</name>
    <dbReference type="NCBI Taxonomy" id="60516"/>
    <lineage>
        <taxon>Eukaryota</taxon>
        <taxon>Metazoa</taxon>
        <taxon>Spiralia</taxon>
        <taxon>Lophotrochozoa</taxon>
        <taxon>Platyhelminthes</taxon>
        <taxon>Cestoda</taxon>
        <taxon>Eucestoda</taxon>
        <taxon>Diphyllobothriidea</taxon>
        <taxon>Diphyllobothriidae</taxon>
        <taxon>Dibothriocephalus</taxon>
    </lineage>
</organism>
<sequence length="102" mass="10992">MSESSELSAGGGGGGFALQGSSSSFSQRQAAIFGDLQVLEAAHRKVEEETTPERLYVQQFWRETKPAVESLEAEKEAVGNVSDLPVFLLCTHTARSPFFGLV</sequence>
<evidence type="ECO:0000313" key="1">
    <source>
        <dbReference type="EMBL" id="VDN39115.1"/>
    </source>
</evidence>
<dbReference type="Proteomes" id="UP000281553">
    <property type="component" value="Unassembled WGS sequence"/>
</dbReference>